<feature type="non-terminal residue" evidence="1">
    <location>
        <position position="38"/>
    </location>
</feature>
<dbReference type="AlphaFoldDB" id="K1T8J4"/>
<evidence type="ECO:0000313" key="1">
    <source>
        <dbReference type="EMBL" id="EKC65933.1"/>
    </source>
</evidence>
<sequence length="38" mass="4206">MKKLWKSGVALVLVCALMFTQFNTVNVFANTSVQAEES</sequence>
<gene>
    <name evidence="1" type="ORF">OBE_06206</name>
</gene>
<proteinExistence type="predicted"/>
<comment type="caution">
    <text evidence="1">The sequence shown here is derived from an EMBL/GenBank/DDBJ whole genome shotgun (WGS) entry which is preliminary data.</text>
</comment>
<name>K1T8J4_9ZZZZ</name>
<accession>K1T8J4</accession>
<dbReference type="EMBL" id="AJWZ01004258">
    <property type="protein sequence ID" value="EKC65933.1"/>
    <property type="molecule type" value="Genomic_DNA"/>
</dbReference>
<reference evidence="1" key="1">
    <citation type="journal article" date="2013" name="Environ. Microbiol.">
        <title>Microbiota from the distal guts of lean and obese adolescents exhibit partial functional redundancy besides clear differences in community structure.</title>
        <authorList>
            <person name="Ferrer M."/>
            <person name="Ruiz A."/>
            <person name="Lanza F."/>
            <person name="Haange S.B."/>
            <person name="Oberbach A."/>
            <person name="Till H."/>
            <person name="Bargiela R."/>
            <person name="Campoy C."/>
            <person name="Segura M.T."/>
            <person name="Richter M."/>
            <person name="von Bergen M."/>
            <person name="Seifert J."/>
            <person name="Suarez A."/>
        </authorList>
    </citation>
    <scope>NUCLEOTIDE SEQUENCE</scope>
</reference>
<protein>
    <submittedName>
        <fullName evidence="1">Secreted protein</fullName>
    </submittedName>
</protein>
<organism evidence="1">
    <name type="scientific">human gut metagenome</name>
    <dbReference type="NCBI Taxonomy" id="408170"/>
    <lineage>
        <taxon>unclassified sequences</taxon>
        <taxon>metagenomes</taxon>
        <taxon>organismal metagenomes</taxon>
    </lineage>
</organism>